<dbReference type="SMART" id="SM00642">
    <property type="entry name" value="Aamy"/>
    <property type="match status" value="1"/>
</dbReference>
<dbReference type="GO" id="GO:0005975">
    <property type="term" value="P:carbohydrate metabolic process"/>
    <property type="evidence" value="ECO:0007669"/>
    <property type="project" value="InterPro"/>
</dbReference>
<dbReference type="RefSeq" id="WP_119298990.1">
    <property type="nucleotide sequence ID" value="NZ_BHGK01000001.1"/>
</dbReference>
<dbReference type="PANTHER" id="PTHR43002">
    <property type="entry name" value="GLYCOGEN DEBRANCHING ENZYME"/>
    <property type="match status" value="1"/>
</dbReference>
<proteinExistence type="inferred from homology"/>
<dbReference type="InterPro" id="IPR017853">
    <property type="entry name" value="GH"/>
</dbReference>
<dbReference type="InterPro" id="IPR013783">
    <property type="entry name" value="Ig-like_fold"/>
</dbReference>
<evidence type="ECO:0000259" key="2">
    <source>
        <dbReference type="SMART" id="SM00642"/>
    </source>
</evidence>
<dbReference type="SUPFAM" id="SSF51011">
    <property type="entry name" value="Glycosyl hydrolase domain"/>
    <property type="match status" value="1"/>
</dbReference>
<comment type="caution">
    <text evidence="3">The sequence shown here is derived from an EMBL/GenBank/DDBJ whole genome shotgun (WGS) entry which is preliminary data.</text>
</comment>
<evidence type="ECO:0000256" key="1">
    <source>
        <dbReference type="ARBA" id="ARBA00008061"/>
    </source>
</evidence>
<dbReference type="EMBL" id="BHGK01000001">
    <property type="protein sequence ID" value="GCA68350.1"/>
    <property type="molecule type" value="Genomic_DNA"/>
</dbReference>
<dbReference type="AlphaFoldDB" id="A0A391P4W8"/>
<reference evidence="4" key="1">
    <citation type="submission" date="2018-09" db="EMBL/GenBank/DDBJ databases">
        <title>Draft Genome Sequence of Mediterraneibacter sp. KCTC 15684.</title>
        <authorList>
            <person name="Kim J.S."/>
            <person name="Han K.I."/>
            <person name="Suh M.K."/>
            <person name="Lee K.C."/>
            <person name="Eom M.K."/>
            <person name="Lee J.H."/>
            <person name="Park S.H."/>
            <person name="Kang S.W."/>
            <person name="Park J.E."/>
            <person name="Oh B.S."/>
            <person name="Yu S.Y."/>
            <person name="Choi S.H."/>
            <person name="Lee D.H."/>
            <person name="Yoon H."/>
            <person name="Kim B."/>
            <person name="Yang S.J."/>
            <person name="Lee J.S."/>
        </authorList>
    </citation>
    <scope>NUCLEOTIDE SEQUENCE [LARGE SCALE GENOMIC DNA]</scope>
    <source>
        <strain evidence="4">KCTC 15684</strain>
    </source>
</reference>
<dbReference type="Proteomes" id="UP000265643">
    <property type="component" value="Unassembled WGS sequence"/>
</dbReference>
<feature type="domain" description="Glycosyl hydrolase family 13 catalytic" evidence="2">
    <location>
        <begin position="100"/>
        <end position="437"/>
    </location>
</feature>
<name>A0A391P4W8_9FIRM</name>
<accession>A0A391P4W8</accession>
<dbReference type="SUPFAM" id="SSF51445">
    <property type="entry name" value="(Trans)glycosidases"/>
    <property type="match status" value="1"/>
</dbReference>
<dbReference type="InterPro" id="IPR014756">
    <property type="entry name" value="Ig_E-set"/>
</dbReference>
<dbReference type="SUPFAM" id="SSF81296">
    <property type="entry name" value="E set domains"/>
    <property type="match status" value="1"/>
</dbReference>
<organism evidence="3 4">
    <name type="scientific">Mediterraneibacter butyricigenes</name>
    <dbReference type="NCBI Taxonomy" id="2316025"/>
    <lineage>
        <taxon>Bacteria</taxon>
        <taxon>Bacillati</taxon>
        <taxon>Bacillota</taxon>
        <taxon>Clostridia</taxon>
        <taxon>Lachnospirales</taxon>
        <taxon>Lachnospiraceae</taxon>
        <taxon>Mediterraneibacter</taxon>
    </lineage>
</organism>
<dbReference type="Pfam" id="PF00128">
    <property type="entry name" value="Alpha-amylase"/>
    <property type="match status" value="1"/>
</dbReference>
<evidence type="ECO:0000313" key="3">
    <source>
        <dbReference type="EMBL" id="GCA68350.1"/>
    </source>
</evidence>
<sequence length="557" mass="63719">MKRVQGCPRPLGMTRTGNRVNFSVAVPEKSSCDLILYSEQYKNPKRFSMPYDPLCGEVRCLGIEEAPEDLGYLYEKDGVSYPDPHAKRLVFSDTEEILRCGLPQTFAWEEDRPLSIPEHQVIAYSLHVRGFTKHPSSRVRQKGTFAGVREKIPYLKDLGINQIHCMPVYEFQKVQGKKVNYWGYGPGYFFAPNHSYAGNEDAAGELKQMILDCHRSGIEVILSFPFSEGIRISEMLHCLEYYRIEYHVDGFLINPYLLPWEQVASDPLLQGAKLYRKDETFQNVMRRFLKGDEGMIGSVEEQLRRHAGSEGAFNYITDHTGFTLQDLVSYEEKHNEANGEKNQDGPDYNYSWNCGAEGPTRKETVLALRKQQVRNAFALLLLAQGIPCILAGDEFGNSQKGNNNVYCQDNATAWLNWNSLNKGSELYEEVKALIAFRKKWEILHQDRPLLRVDVERTGLPDLSYHGTSAWMEPNDVASRLLGVLYSRKNENGEQEACYVAYNMHWLDHIIALPVLPGKKTWYLAVDGEKGVLKRMKVLKNQRELVIKARTIQVLVSR</sequence>
<protein>
    <recommendedName>
        <fullName evidence="2">Glycosyl hydrolase family 13 catalytic domain-containing protein</fullName>
    </recommendedName>
</protein>
<keyword evidence="4" id="KW-1185">Reference proteome</keyword>
<dbReference type="Gene3D" id="2.60.40.1180">
    <property type="entry name" value="Golgi alpha-mannosidase II"/>
    <property type="match status" value="1"/>
</dbReference>
<gene>
    <name evidence="3" type="ORF">KGMB01110_27860</name>
</gene>
<dbReference type="InterPro" id="IPR013780">
    <property type="entry name" value="Glyco_hydro_b"/>
</dbReference>
<dbReference type="Gene3D" id="2.60.40.10">
    <property type="entry name" value="Immunoglobulins"/>
    <property type="match status" value="1"/>
</dbReference>
<evidence type="ECO:0000313" key="4">
    <source>
        <dbReference type="Proteomes" id="UP000265643"/>
    </source>
</evidence>
<dbReference type="Gene3D" id="3.20.20.80">
    <property type="entry name" value="Glycosidases"/>
    <property type="match status" value="2"/>
</dbReference>
<dbReference type="InterPro" id="IPR006047">
    <property type="entry name" value="GH13_cat_dom"/>
</dbReference>
<comment type="similarity">
    <text evidence="1">Belongs to the glycosyl hydrolase 13 family.</text>
</comment>